<evidence type="ECO:0008006" key="9">
    <source>
        <dbReference type="Google" id="ProtNLM"/>
    </source>
</evidence>
<evidence type="ECO:0000256" key="6">
    <source>
        <dbReference type="SAM" id="Phobius"/>
    </source>
</evidence>
<dbReference type="eggNOG" id="COG1280">
    <property type="taxonomic scope" value="Bacteria"/>
</dbReference>
<evidence type="ECO:0000256" key="3">
    <source>
        <dbReference type="ARBA" id="ARBA00022692"/>
    </source>
</evidence>
<dbReference type="Pfam" id="PF01810">
    <property type="entry name" value="LysE"/>
    <property type="match status" value="1"/>
</dbReference>
<keyword evidence="2" id="KW-1003">Cell membrane</keyword>
<comment type="caution">
    <text evidence="7">The sequence shown here is derived from an EMBL/GenBank/DDBJ whole genome shotgun (WGS) entry which is preliminary data.</text>
</comment>
<dbReference type="RefSeq" id="WP_034353931.1">
    <property type="nucleotide sequence ID" value="NZ_JHAC01000011.1"/>
</dbReference>
<dbReference type="STRING" id="1476583.DEIPH_ctg011orf0085"/>
<accession>A0A016QSU2</accession>
<dbReference type="GO" id="GO:0015171">
    <property type="term" value="F:amino acid transmembrane transporter activity"/>
    <property type="evidence" value="ECO:0007669"/>
    <property type="project" value="TreeGrafter"/>
</dbReference>
<gene>
    <name evidence="7" type="ORF">DEIPH_ctg011orf0085</name>
</gene>
<dbReference type="AlphaFoldDB" id="A0A016QSU2"/>
<evidence type="ECO:0000256" key="5">
    <source>
        <dbReference type="ARBA" id="ARBA00023136"/>
    </source>
</evidence>
<sequence>MVHAHELLPFILAVLALFVIPGPAVLLILTQSLGRGRAAGVATAAGLALGDAVHAAAAALGLTALLASSATLFGAVKWLGVLYLLFLAVQAWRDRTPLVLPDGSATPQGSRHPARQVSRAALTEILNPKTALFFLSFLPQFVRPERSAVLPQMLILGGVFVLLSLVYCAALALLSGRLSGWLRSRPAVLRWQGKVVAGVYVALGLRLALQGRD</sequence>
<dbReference type="GO" id="GO:0005886">
    <property type="term" value="C:plasma membrane"/>
    <property type="evidence" value="ECO:0007669"/>
    <property type="project" value="UniProtKB-SubCell"/>
</dbReference>
<dbReference type="InterPro" id="IPR001123">
    <property type="entry name" value="LeuE-type"/>
</dbReference>
<dbReference type="PIRSF" id="PIRSF006324">
    <property type="entry name" value="LeuE"/>
    <property type="match status" value="1"/>
</dbReference>
<dbReference type="OrthoDB" id="9784202at2"/>
<evidence type="ECO:0000256" key="2">
    <source>
        <dbReference type="ARBA" id="ARBA00022475"/>
    </source>
</evidence>
<proteinExistence type="predicted"/>
<protein>
    <recommendedName>
        <fullName evidence="9">Lysine exporter protein LysE/YggA</fullName>
    </recommendedName>
</protein>
<dbReference type="PATRIC" id="fig|1476583.3.peg.710"/>
<dbReference type="Proteomes" id="UP000020492">
    <property type="component" value="Unassembled WGS sequence"/>
</dbReference>
<keyword evidence="4 6" id="KW-1133">Transmembrane helix</keyword>
<evidence type="ECO:0000256" key="4">
    <source>
        <dbReference type="ARBA" id="ARBA00022989"/>
    </source>
</evidence>
<feature type="transmembrane region" description="Helical" evidence="6">
    <location>
        <begin position="153"/>
        <end position="176"/>
    </location>
</feature>
<evidence type="ECO:0000313" key="7">
    <source>
        <dbReference type="EMBL" id="EYB69113.1"/>
    </source>
</evidence>
<feature type="transmembrane region" description="Helical" evidence="6">
    <location>
        <begin position="188"/>
        <end position="209"/>
    </location>
</feature>
<name>A0A016QSU2_9DEIO</name>
<evidence type="ECO:0000256" key="1">
    <source>
        <dbReference type="ARBA" id="ARBA00004651"/>
    </source>
</evidence>
<reference evidence="7 8" key="1">
    <citation type="submission" date="2014-03" db="EMBL/GenBank/DDBJ databases">
        <title>Draft genome sequence of Deinococcus phoenicis 1P10ME.</title>
        <authorList>
            <person name="Stepanov V.G."/>
            <person name="Vaishampayan P."/>
            <person name="Venkateswaran K."/>
            <person name="Fox G.E."/>
        </authorList>
    </citation>
    <scope>NUCLEOTIDE SEQUENCE [LARGE SCALE GENOMIC DNA]</scope>
    <source>
        <strain evidence="7 8">1P10ME</strain>
    </source>
</reference>
<keyword evidence="5 6" id="KW-0472">Membrane</keyword>
<dbReference type="EMBL" id="JHAC01000011">
    <property type="protein sequence ID" value="EYB69113.1"/>
    <property type="molecule type" value="Genomic_DNA"/>
</dbReference>
<dbReference type="PANTHER" id="PTHR30086:SF20">
    <property type="entry name" value="ARGININE EXPORTER PROTEIN ARGO-RELATED"/>
    <property type="match status" value="1"/>
</dbReference>
<keyword evidence="8" id="KW-1185">Reference proteome</keyword>
<feature type="transmembrane region" description="Helical" evidence="6">
    <location>
        <begin position="41"/>
        <end position="66"/>
    </location>
</feature>
<dbReference type="PANTHER" id="PTHR30086">
    <property type="entry name" value="ARGININE EXPORTER PROTEIN ARGO"/>
    <property type="match status" value="1"/>
</dbReference>
<feature type="transmembrane region" description="Helical" evidence="6">
    <location>
        <begin position="6"/>
        <end position="29"/>
    </location>
</feature>
<feature type="transmembrane region" description="Helical" evidence="6">
    <location>
        <begin position="72"/>
        <end position="92"/>
    </location>
</feature>
<comment type="subcellular location">
    <subcellularLocation>
        <location evidence="1">Cell membrane</location>
        <topology evidence="1">Multi-pass membrane protein</topology>
    </subcellularLocation>
</comment>
<evidence type="ECO:0000313" key="8">
    <source>
        <dbReference type="Proteomes" id="UP000020492"/>
    </source>
</evidence>
<organism evidence="7 8">
    <name type="scientific">Deinococcus phoenicis</name>
    <dbReference type="NCBI Taxonomy" id="1476583"/>
    <lineage>
        <taxon>Bacteria</taxon>
        <taxon>Thermotogati</taxon>
        <taxon>Deinococcota</taxon>
        <taxon>Deinococci</taxon>
        <taxon>Deinococcales</taxon>
        <taxon>Deinococcaceae</taxon>
        <taxon>Deinococcus</taxon>
    </lineage>
</organism>
<keyword evidence="3 6" id="KW-0812">Transmembrane</keyword>